<organism evidence="1 2">
    <name type="scientific">Lichenibacterium ramalinae</name>
    <dbReference type="NCBI Taxonomy" id="2316527"/>
    <lineage>
        <taxon>Bacteria</taxon>
        <taxon>Pseudomonadati</taxon>
        <taxon>Pseudomonadota</taxon>
        <taxon>Alphaproteobacteria</taxon>
        <taxon>Hyphomicrobiales</taxon>
        <taxon>Lichenihabitantaceae</taxon>
        <taxon>Lichenibacterium</taxon>
    </lineage>
</organism>
<accession>A0A4Q2RHH4</accession>
<comment type="caution">
    <text evidence="1">The sequence shown here is derived from an EMBL/GenBank/DDBJ whole genome shotgun (WGS) entry which is preliminary data.</text>
</comment>
<proteinExistence type="predicted"/>
<dbReference type="RefSeq" id="WP_129217420.1">
    <property type="nucleotide sequence ID" value="NZ_QYBC01000001.1"/>
</dbReference>
<dbReference type="OrthoDB" id="1826980at2"/>
<dbReference type="Proteomes" id="UP000289411">
    <property type="component" value="Unassembled WGS sequence"/>
</dbReference>
<dbReference type="EMBL" id="QYBC01000001">
    <property type="protein sequence ID" value="RYB07948.1"/>
    <property type="molecule type" value="Genomic_DNA"/>
</dbReference>
<reference evidence="1 2" key="1">
    <citation type="submission" date="2018-09" db="EMBL/GenBank/DDBJ databases">
        <authorList>
            <person name="Grouzdev D.S."/>
            <person name="Krutkina M.S."/>
        </authorList>
    </citation>
    <scope>NUCLEOTIDE SEQUENCE [LARGE SCALE GENOMIC DNA]</scope>
    <source>
        <strain evidence="1 2">RmlP001</strain>
    </source>
</reference>
<gene>
    <name evidence="1" type="ORF">D3272_02230</name>
</gene>
<keyword evidence="2" id="KW-1185">Reference proteome</keyword>
<evidence type="ECO:0000313" key="2">
    <source>
        <dbReference type="Proteomes" id="UP000289411"/>
    </source>
</evidence>
<name>A0A4Q2RHH4_9HYPH</name>
<sequence length="102" mass="10676">MPAGLYDAARDIAERLRVLGDGEPPQLAINVQLAVPWLENRAGITLAPTPARGAPPRRGEQALVITAAPESRRPFAIRSSVAGSWSAGRLFIGPTVPPAMAG</sequence>
<reference evidence="1 2" key="2">
    <citation type="submission" date="2019-02" db="EMBL/GenBank/DDBJ databases">
        <title>'Lichenibacterium ramalinii' gen. nov. sp. nov., 'Lichenibacterium minor' gen. nov. sp. nov.</title>
        <authorList>
            <person name="Pankratov T."/>
        </authorList>
    </citation>
    <scope>NUCLEOTIDE SEQUENCE [LARGE SCALE GENOMIC DNA]</scope>
    <source>
        <strain evidence="1 2">RmlP001</strain>
    </source>
</reference>
<dbReference type="AlphaFoldDB" id="A0A4Q2RHH4"/>
<protein>
    <submittedName>
        <fullName evidence="1">Uncharacterized protein</fullName>
    </submittedName>
</protein>
<evidence type="ECO:0000313" key="1">
    <source>
        <dbReference type="EMBL" id="RYB07948.1"/>
    </source>
</evidence>